<reference evidence="4" key="2">
    <citation type="journal article" date="2014" name="ISME J.">
        <title>Microbial stratification in low pH oxic and suboxic macroscopic growths along an acid mine drainage.</title>
        <authorList>
            <person name="Mendez-Garcia C."/>
            <person name="Mesa V."/>
            <person name="Sprenger R.R."/>
            <person name="Richter M."/>
            <person name="Diez M.S."/>
            <person name="Solano J."/>
            <person name="Bargiela R."/>
            <person name="Golyshina O.V."/>
            <person name="Manteca A."/>
            <person name="Ramos J.L."/>
            <person name="Gallego J.R."/>
            <person name="Llorente I."/>
            <person name="Martins Dos Santos V.A."/>
            <person name="Jensen O.N."/>
            <person name="Pelaez A.I."/>
            <person name="Sanchez J."/>
            <person name="Ferrer M."/>
        </authorList>
    </citation>
    <scope>NUCLEOTIDE SEQUENCE</scope>
</reference>
<protein>
    <submittedName>
        <fullName evidence="4">Aminoglycoside phosphotransferase</fullName>
    </submittedName>
</protein>
<dbReference type="GO" id="GO:0016740">
    <property type="term" value="F:transferase activity"/>
    <property type="evidence" value="ECO:0007669"/>
    <property type="project" value="UniProtKB-KW"/>
</dbReference>
<feature type="domain" description="Aminoglycoside phosphotransferase" evidence="3">
    <location>
        <begin position="22"/>
        <end position="246"/>
    </location>
</feature>
<evidence type="ECO:0000259" key="3">
    <source>
        <dbReference type="Pfam" id="PF01636"/>
    </source>
</evidence>
<sequence length="273" mass="31668">MLDRLTELRQWVTDAVGRFEAIVPASEDASFRRYFRIIYPDRTLIVMDAPPALEALAPWLRVHDMLEAAKIHVPELIRMEPHLGFVAMEDLGSDTYESAHARGASPDGLFERAWEALVRIQRIDAPGDWPRYDAARLLDEMELFWTWLAGRHLGLESNAHIRRPFEKVKERLVTRALAQSRVFVHRDYHSRNLLVTPERSPGVIDFQDALVGPVSYDAVSLLRDCYIEWPAGDLERWSRDYHARAQEMDVPVPSWERWSADCDWMGVQRHLKA</sequence>
<keyword evidence="2" id="KW-0067">ATP-binding</keyword>
<proteinExistence type="predicted"/>
<evidence type="ECO:0000313" key="4">
    <source>
        <dbReference type="EMBL" id="EQD54500.1"/>
    </source>
</evidence>
<keyword evidence="1" id="KW-0547">Nucleotide-binding</keyword>
<dbReference type="SUPFAM" id="SSF56112">
    <property type="entry name" value="Protein kinase-like (PK-like)"/>
    <property type="match status" value="1"/>
</dbReference>
<feature type="non-terminal residue" evidence="4">
    <location>
        <position position="273"/>
    </location>
</feature>
<evidence type="ECO:0000256" key="2">
    <source>
        <dbReference type="ARBA" id="ARBA00022840"/>
    </source>
</evidence>
<dbReference type="Gene3D" id="3.90.1200.10">
    <property type="match status" value="1"/>
</dbReference>
<dbReference type="Gene3D" id="3.30.200.20">
    <property type="entry name" value="Phosphorylase Kinase, domain 1"/>
    <property type="match status" value="1"/>
</dbReference>
<dbReference type="AlphaFoldDB" id="T1BKK2"/>
<comment type="caution">
    <text evidence="4">The sequence shown here is derived from an EMBL/GenBank/DDBJ whole genome shotgun (WGS) entry which is preliminary data.</text>
</comment>
<accession>T1BKK2</accession>
<dbReference type="InterPro" id="IPR002575">
    <property type="entry name" value="Aminoglycoside_PTrfase"/>
</dbReference>
<organism evidence="4">
    <name type="scientific">mine drainage metagenome</name>
    <dbReference type="NCBI Taxonomy" id="410659"/>
    <lineage>
        <taxon>unclassified sequences</taxon>
        <taxon>metagenomes</taxon>
        <taxon>ecological metagenomes</taxon>
    </lineage>
</organism>
<evidence type="ECO:0000256" key="1">
    <source>
        <dbReference type="ARBA" id="ARBA00022741"/>
    </source>
</evidence>
<dbReference type="Pfam" id="PF01636">
    <property type="entry name" value="APH"/>
    <property type="match status" value="1"/>
</dbReference>
<dbReference type="InterPro" id="IPR011009">
    <property type="entry name" value="Kinase-like_dom_sf"/>
</dbReference>
<dbReference type="EMBL" id="AUZZ01004198">
    <property type="protein sequence ID" value="EQD54500.1"/>
    <property type="molecule type" value="Genomic_DNA"/>
</dbReference>
<dbReference type="PANTHER" id="PTHR33540:SF1">
    <property type="entry name" value="N-ACETYLMURAMATE_N-ACETYLGLUCOSAMINE KINASE"/>
    <property type="match status" value="1"/>
</dbReference>
<dbReference type="PANTHER" id="PTHR33540">
    <property type="entry name" value="TRNA THREONYLCARBAMOYLADENOSINE BIOSYNTHESIS PROTEIN TSAE"/>
    <property type="match status" value="1"/>
</dbReference>
<keyword evidence="4" id="KW-0808">Transferase</keyword>
<reference evidence="4" key="1">
    <citation type="submission" date="2013-08" db="EMBL/GenBank/DDBJ databases">
        <authorList>
            <person name="Mendez C."/>
            <person name="Richter M."/>
            <person name="Ferrer M."/>
            <person name="Sanchez J."/>
        </authorList>
    </citation>
    <scope>NUCLEOTIDE SEQUENCE</scope>
</reference>
<dbReference type="GO" id="GO:0005524">
    <property type="term" value="F:ATP binding"/>
    <property type="evidence" value="ECO:0007669"/>
    <property type="project" value="UniProtKB-KW"/>
</dbReference>
<gene>
    <name evidence="4" type="ORF">B2A_05991</name>
</gene>
<name>T1BKK2_9ZZZZ</name>